<keyword evidence="1" id="KW-1133">Transmembrane helix</keyword>
<feature type="transmembrane region" description="Helical" evidence="1">
    <location>
        <begin position="304"/>
        <end position="323"/>
    </location>
</feature>
<feature type="transmembrane region" description="Helical" evidence="1">
    <location>
        <begin position="6"/>
        <end position="35"/>
    </location>
</feature>
<protein>
    <recommendedName>
        <fullName evidence="4">Glycosyltransferase RgtA/B/C/D-like domain-containing protein</fullName>
    </recommendedName>
</protein>
<evidence type="ECO:0008006" key="4">
    <source>
        <dbReference type="Google" id="ProtNLM"/>
    </source>
</evidence>
<feature type="transmembrane region" description="Helical" evidence="1">
    <location>
        <begin position="330"/>
        <end position="351"/>
    </location>
</feature>
<feature type="transmembrane region" description="Helical" evidence="1">
    <location>
        <begin position="87"/>
        <end position="108"/>
    </location>
</feature>
<organism evidence="2 3">
    <name type="scientific">Candidatus Beckwithbacteria bacterium RBG_13_42_9</name>
    <dbReference type="NCBI Taxonomy" id="1797457"/>
    <lineage>
        <taxon>Bacteria</taxon>
        <taxon>Candidatus Beckwithiibacteriota</taxon>
    </lineage>
</organism>
<comment type="caution">
    <text evidence="2">The sequence shown here is derived from an EMBL/GenBank/DDBJ whole genome shotgun (WGS) entry which is preliminary data.</text>
</comment>
<sequence length="523" mass="61374">MRKADVYLVILLLVALVSLLMTTVPIFSGIFPFTFDQGRDLLWVKNQVDFKRPSLLGPWGSLSGVYFGPLWFWLLTLPYLFFQGNPVGITLFNALVVFSALFLGAWLFKRPAKTLAYFFLLLGFLSPAVQGISRYAFSQHLLPILTLLLIYSYAQILYKKSRLHFILAALWIGLMFHAEPPLSIFSIPPWLIVTWLSHKKKKFLNLKLIILALMVFLISLFPLALFDLRHGFLQTKTVLAYLMGKNKSLGDILPFWQRLLDRPYQFFLVFQASIFPKSFWICLGIFLLTIYFNLRNKTKNFINHWWQVSLIYMASLLIIFIFYPPQLKSFYLDGLIMIYLFWAARGLTYVWGQKKHLLVAGTLILAFWFNLEPWSFFKSYRLGFGDQLQQGSLFINQTRALDWIYQKANGQGFTVYTYVPPVYDYNYQYLFFWYGLKHYGYLPEEFSYLPNQPEYVQKKSEQLIRLQDKIKPGQGEVYLILEKEGYSDRQEKWLQQFSSEEYSLIEKAELPGNILVSIFNLRG</sequence>
<feature type="transmembrane region" description="Helical" evidence="1">
    <location>
        <begin position="357"/>
        <end position="377"/>
    </location>
</feature>
<evidence type="ECO:0000313" key="3">
    <source>
        <dbReference type="Proteomes" id="UP000177006"/>
    </source>
</evidence>
<reference evidence="2 3" key="1">
    <citation type="journal article" date="2016" name="Nat. Commun.">
        <title>Thousands of microbial genomes shed light on interconnected biogeochemical processes in an aquifer system.</title>
        <authorList>
            <person name="Anantharaman K."/>
            <person name="Brown C.T."/>
            <person name="Hug L.A."/>
            <person name="Sharon I."/>
            <person name="Castelle C.J."/>
            <person name="Probst A.J."/>
            <person name="Thomas B.C."/>
            <person name="Singh A."/>
            <person name="Wilkins M.J."/>
            <person name="Karaoz U."/>
            <person name="Brodie E.L."/>
            <person name="Williams K.H."/>
            <person name="Hubbard S.S."/>
            <person name="Banfield J.F."/>
        </authorList>
    </citation>
    <scope>NUCLEOTIDE SEQUENCE [LARGE SCALE GENOMIC DNA]</scope>
</reference>
<dbReference type="Proteomes" id="UP000177006">
    <property type="component" value="Unassembled WGS sequence"/>
</dbReference>
<feature type="transmembrane region" description="Helical" evidence="1">
    <location>
        <begin position="115"/>
        <end position="135"/>
    </location>
</feature>
<gene>
    <name evidence="2" type="ORF">A2160_01430</name>
</gene>
<dbReference type="AlphaFoldDB" id="A0A1F5E9C0"/>
<keyword evidence="1" id="KW-0472">Membrane</keyword>
<dbReference type="EMBL" id="MEZK01000003">
    <property type="protein sequence ID" value="OGD63876.1"/>
    <property type="molecule type" value="Genomic_DNA"/>
</dbReference>
<evidence type="ECO:0000256" key="1">
    <source>
        <dbReference type="SAM" id="Phobius"/>
    </source>
</evidence>
<keyword evidence="1" id="KW-0812">Transmembrane</keyword>
<feature type="transmembrane region" description="Helical" evidence="1">
    <location>
        <begin position="141"/>
        <end position="158"/>
    </location>
</feature>
<name>A0A1F5E9C0_9BACT</name>
<feature type="transmembrane region" description="Helical" evidence="1">
    <location>
        <begin position="56"/>
        <end position="81"/>
    </location>
</feature>
<proteinExistence type="predicted"/>
<feature type="transmembrane region" description="Helical" evidence="1">
    <location>
        <begin position="266"/>
        <end position="292"/>
    </location>
</feature>
<evidence type="ECO:0000313" key="2">
    <source>
        <dbReference type="EMBL" id="OGD63876.1"/>
    </source>
</evidence>
<dbReference type="STRING" id="1797457.A2160_01430"/>
<accession>A0A1F5E9C0</accession>
<feature type="transmembrane region" description="Helical" evidence="1">
    <location>
        <begin position="208"/>
        <end position="226"/>
    </location>
</feature>